<keyword evidence="2" id="KW-0521">NADP</keyword>
<proteinExistence type="inferred from homology"/>
<evidence type="ECO:0000313" key="5">
    <source>
        <dbReference type="Proteomes" id="UP000297716"/>
    </source>
</evidence>
<organism evidence="4 5">
    <name type="scientific">Xylaria hypoxylon</name>
    <dbReference type="NCBI Taxonomy" id="37992"/>
    <lineage>
        <taxon>Eukaryota</taxon>
        <taxon>Fungi</taxon>
        <taxon>Dikarya</taxon>
        <taxon>Ascomycota</taxon>
        <taxon>Pezizomycotina</taxon>
        <taxon>Sordariomycetes</taxon>
        <taxon>Xylariomycetidae</taxon>
        <taxon>Xylariales</taxon>
        <taxon>Xylariaceae</taxon>
        <taxon>Xylaria</taxon>
    </lineage>
</organism>
<comment type="caution">
    <text evidence="4">The sequence shown here is derived from an EMBL/GenBank/DDBJ whole genome shotgun (WGS) entry which is preliminary data.</text>
</comment>
<dbReference type="OrthoDB" id="47007at2759"/>
<dbReference type="FunFam" id="3.40.50.720:FF:000084">
    <property type="entry name" value="Short-chain dehydrogenase reductase"/>
    <property type="match status" value="1"/>
</dbReference>
<dbReference type="PRINTS" id="PR00081">
    <property type="entry name" value="GDHRDH"/>
</dbReference>
<dbReference type="Pfam" id="PF13561">
    <property type="entry name" value="adh_short_C2"/>
    <property type="match status" value="1"/>
</dbReference>
<dbReference type="CDD" id="cd05233">
    <property type="entry name" value="SDR_c"/>
    <property type="match status" value="1"/>
</dbReference>
<dbReference type="PANTHER" id="PTHR24321">
    <property type="entry name" value="DEHYDROGENASES, SHORT CHAIN"/>
    <property type="match status" value="1"/>
</dbReference>
<dbReference type="InterPro" id="IPR002347">
    <property type="entry name" value="SDR_fam"/>
</dbReference>
<protein>
    <recommendedName>
        <fullName evidence="6">Oxidoreductase</fullName>
    </recommendedName>
</protein>
<dbReference type="SUPFAM" id="SSF51735">
    <property type="entry name" value="NAD(P)-binding Rossmann-fold domains"/>
    <property type="match status" value="1"/>
</dbReference>
<evidence type="ECO:0000256" key="3">
    <source>
        <dbReference type="ARBA" id="ARBA00023002"/>
    </source>
</evidence>
<dbReference type="EMBL" id="SKBN01000259">
    <property type="protein sequence ID" value="TGJ79827.1"/>
    <property type="molecule type" value="Genomic_DNA"/>
</dbReference>
<dbReference type="AlphaFoldDB" id="A0A4Z0YA10"/>
<keyword evidence="5" id="KW-1185">Reference proteome</keyword>
<evidence type="ECO:0008006" key="6">
    <source>
        <dbReference type="Google" id="ProtNLM"/>
    </source>
</evidence>
<comment type="similarity">
    <text evidence="1">Belongs to the short-chain dehydrogenases/reductases (SDR) family.</text>
</comment>
<evidence type="ECO:0000313" key="4">
    <source>
        <dbReference type="EMBL" id="TGJ79827.1"/>
    </source>
</evidence>
<accession>A0A4Z0YA10</accession>
<name>A0A4Z0YA10_9PEZI</name>
<dbReference type="Gene3D" id="3.40.50.720">
    <property type="entry name" value="NAD(P)-binding Rossmann-like Domain"/>
    <property type="match status" value="1"/>
</dbReference>
<evidence type="ECO:0000256" key="1">
    <source>
        <dbReference type="ARBA" id="ARBA00006484"/>
    </source>
</evidence>
<dbReference type="STRING" id="37992.A0A4Z0YA10"/>
<gene>
    <name evidence="4" type="ORF">E0Z10_g8940</name>
</gene>
<keyword evidence="3" id="KW-0560">Oxidoreductase</keyword>
<reference evidence="4 5" key="1">
    <citation type="submission" date="2019-03" db="EMBL/GenBank/DDBJ databases">
        <title>Draft genome sequence of Xylaria hypoxylon DSM 108379, a ubiquitous saprotrophic-parasitic fungi on hardwood.</title>
        <authorList>
            <person name="Buettner E."/>
            <person name="Leonhardt S."/>
            <person name="Gebauer A.M."/>
            <person name="Liers C."/>
            <person name="Hofrichter M."/>
            <person name="Kellner H."/>
        </authorList>
    </citation>
    <scope>NUCLEOTIDE SEQUENCE [LARGE SCALE GENOMIC DNA]</scope>
    <source>
        <strain evidence="4 5">DSM 108379</strain>
    </source>
</reference>
<dbReference type="PANTHER" id="PTHR24321:SF12">
    <property type="entry name" value="SHORT-CHAIN DEHYDROGENASE_REDUCTASE FAMILY, PUTATIVE (AFU_ORTHOLOGUE AFUA_5G14340)-RELATED"/>
    <property type="match status" value="1"/>
</dbReference>
<dbReference type="Proteomes" id="UP000297716">
    <property type="component" value="Unassembled WGS sequence"/>
</dbReference>
<dbReference type="InterPro" id="IPR036291">
    <property type="entry name" value="NAD(P)-bd_dom_sf"/>
</dbReference>
<sequence>MITSTQLDGVALVVGSGRGIGREAAFSLAEAGAAVVVFADMNETTAKESSEESKKYASNKDYKTTTFVMNVQDGESVQAMVDFVVKEFSRLDYAVNAAGSYRQVDNGVHAPIAETDIDNFDRIMNINARGNLLCVRAQVAAMRKQTPKTWSSRNGTRDIGRGVIINLASANSFVGLPGKGSYTISKHAFMAITKMAGIDHAADGIRVNAICPTWVRTPLLDVELEKNPEVQEMISAIVPIKRAAECEEVSDTIAFLCSPAASYINGASLLVDAAVTTTVRLF</sequence>
<evidence type="ECO:0000256" key="2">
    <source>
        <dbReference type="ARBA" id="ARBA00022857"/>
    </source>
</evidence>
<dbReference type="GO" id="GO:0016491">
    <property type="term" value="F:oxidoreductase activity"/>
    <property type="evidence" value="ECO:0007669"/>
    <property type="project" value="UniProtKB-KW"/>
</dbReference>